<evidence type="ECO:0000256" key="4">
    <source>
        <dbReference type="ARBA" id="ARBA00022692"/>
    </source>
</evidence>
<dbReference type="RefSeq" id="WP_076202185.1">
    <property type="nucleotide sequence ID" value="NZ_CP019236.1"/>
</dbReference>
<comment type="similarity">
    <text evidence="7">Belongs to the TRAP transporter large permease family.</text>
</comment>
<evidence type="ECO:0000256" key="5">
    <source>
        <dbReference type="ARBA" id="ARBA00022989"/>
    </source>
</evidence>
<evidence type="ECO:0000256" key="7">
    <source>
        <dbReference type="RuleBase" id="RU369079"/>
    </source>
</evidence>
<keyword evidence="3 7" id="KW-0997">Cell inner membrane</keyword>
<feature type="transmembrane region" description="Helical" evidence="7">
    <location>
        <begin position="54"/>
        <end position="71"/>
    </location>
</feature>
<feature type="transmembrane region" description="Helical" evidence="7">
    <location>
        <begin position="135"/>
        <end position="162"/>
    </location>
</feature>
<dbReference type="STRING" id="1842727.RD110_22670"/>
<evidence type="ECO:0000256" key="1">
    <source>
        <dbReference type="ARBA" id="ARBA00004429"/>
    </source>
</evidence>
<keyword evidence="4 7" id="KW-0812">Transmembrane</keyword>
<dbReference type="PANTHER" id="PTHR33362">
    <property type="entry name" value="SIALIC ACID TRAP TRANSPORTER PERMEASE PROTEIN SIAT-RELATED"/>
    <property type="match status" value="1"/>
</dbReference>
<dbReference type="PANTHER" id="PTHR33362:SF2">
    <property type="entry name" value="TRAP TRANSPORTER LARGE PERMEASE PROTEIN"/>
    <property type="match status" value="1"/>
</dbReference>
<dbReference type="NCBIfam" id="TIGR00786">
    <property type="entry name" value="dctM"/>
    <property type="match status" value="1"/>
</dbReference>
<dbReference type="GO" id="GO:0022857">
    <property type="term" value="F:transmembrane transporter activity"/>
    <property type="evidence" value="ECO:0007669"/>
    <property type="project" value="UniProtKB-UniRule"/>
</dbReference>
<feature type="transmembrane region" description="Helical" evidence="7">
    <location>
        <begin position="168"/>
        <end position="194"/>
    </location>
</feature>
<keyword evidence="5 7" id="KW-1133">Transmembrane helix</keyword>
<feature type="transmembrane region" description="Helical" evidence="7">
    <location>
        <begin position="362"/>
        <end position="384"/>
    </location>
</feature>
<feature type="transmembrane region" description="Helical" evidence="7">
    <location>
        <begin position="330"/>
        <end position="350"/>
    </location>
</feature>
<dbReference type="GO" id="GO:0005886">
    <property type="term" value="C:plasma membrane"/>
    <property type="evidence" value="ECO:0007669"/>
    <property type="project" value="UniProtKB-SubCell"/>
</dbReference>
<feature type="transmembrane region" description="Helical" evidence="7">
    <location>
        <begin position="304"/>
        <end position="325"/>
    </location>
</feature>
<comment type="subunit">
    <text evidence="7">The complex comprises the extracytoplasmic solute receptor protein and the two transmembrane proteins.</text>
</comment>
<comment type="subcellular location">
    <subcellularLocation>
        <location evidence="1 7">Cell inner membrane</location>
        <topology evidence="1 7">Multi-pass membrane protein</topology>
    </subcellularLocation>
</comment>
<keyword evidence="2" id="KW-1003">Cell membrane</keyword>
<gene>
    <name evidence="9" type="ORF">RD110_22670</name>
</gene>
<organism evidence="9 10">
    <name type="scientific">Rhodoferax koreensis</name>
    <dbReference type="NCBI Taxonomy" id="1842727"/>
    <lineage>
        <taxon>Bacteria</taxon>
        <taxon>Pseudomonadati</taxon>
        <taxon>Pseudomonadota</taxon>
        <taxon>Betaproteobacteria</taxon>
        <taxon>Burkholderiales</taxon>
        <taxon>Comamonadaceae</taxon>
        <taxon>Rhodoferax</taxon>
    </lineage>
</organism>
<evidence type="ECO:0000259" key="8">
    <source>
        <dbReference type="Pfam" id="PF06808"/>
    </source>
</evidence>
<dbReference type="PIRSF" id="PIRSF006066">
    <property type="entry name" value="HI0050"/>
    <property type="match status" value="1"/>
</dbReference>
<evidence type="ECO:0000256" key="3">
    <source>
        <dbReference type="ARBA" id="ARBA00022519"/>
    </source>
</evidence>
<dbReference type="KEGG" id="rhy:RD110_22670"/>
<sequence>MTVAILIGSFSLMLLIGVPIAWCMGVASILAIYFGHLGLPLEWFAQETLRGADAISLAAIPLFLFAGELMNRGGLTVRIMRLAEHVFGRITGGLALVNVATALVYGGISGSATADTGAVGSIMIPEMAKRGYPKAFAAAVTAASGTLGIIGPQSVVLILYGVLTNTSIGGLLVAAILPGTFIAATFMITSYIVARRHGFPRNDAPVNWREIGRDALGALPALLMPALVLGSIIGGIATATEASALAVVYSFLVGIFVYRELPLRSLYSAAAAAAATTGVIMMIMALATPFAWILTVQQVPTDAAAWITGLHTSPLMTIVMVLLLLKVVGFWLDLGPALIILAPILVPIALDAGMTPYQTGIAFTMTLGIGLFTPPIGTNIFVVCNVAKIDMWSVSVWLVPYWIASVVCVAALVAFPWLNDGLPRLFGV</sequence>
<feature type="transmembrane region" description="Helical" evidence="7">
    <location>
        <begin position="242"/>
        <end position="258"/>
    </location>
</feature>
<feature type="transmembrane region" description="Helical" evidence="7">
    <location>
        <begin position="215"/>
        <end position="236"/>
    </location>
</feature>
<dbReference type="InterPro" id="IPR004681">
    <property type="entry name" value="TRAP_DctM"/>
</dbReference>
<keyword evidence="10" id="KW-1185">Reference proteome</keyword>
<dbReference type="AlphaFoldDB" id="A0A1P8K0Y7"/>
<evidence type="ECO:0000256" key="6">
    <source>
        <dbReference type="ARBA" id="ARBA00023136"/>
    </source>
</evidence>
<keyword evidence="6 7" id="KW-0472">Membrane</keyword>
<feature type="domain" description="TRAP C4-dicarboxylate transport system permease DctM subunit" evidence="8">
    <location>
        <begin position="8"/>
        <end position="418"/>
    </location>
</feature>
<dbReference type="Proteomes" id="UP000186609">
    <property type="component" value="Chromosome"/>
</dbReference>
<dbReference type="OrthoDB" id="9777699at2"/>
<dbReference type="EMBL" id="CP019236">
    <property type="protein sequence ID" value="APW39662.1"/>
    <property type="molecule type" value="Genomic_DNA"/>
</dbReference>
<dbReference type="InterPro" id="IPR010656">
    <property type="entry name" value="DctM"/>
</dbReference>
<dbReference type="Pfam" id="PF06808">
    <property type="entry name" value="DctM"/>
    <property type="match status" value="1"/>
</dbReference>
<evidence type="ECO:0000313" key="10">
    <source>
        <dbReference type="Proteomes" id="UP000186609"/>
    </source>
</evidence>
<proteinExistence type="inferred from homology"/>
<reference evidence="9 10" key="1">
    <citation type="submission" date="2017-01" db="EMBL/GenBank/DDBJ databases">
        <authorList>
            <person name="Mah S.A."/>
            <person name="Swanson W.J."/>
            <person name="Moy G.W."/>
            <person name="Vacquier V.D."/>
        </authorList>
    </citation>
    <scope>NUCLEOTIDE SEQUENCE [LARGE SCALE GENOMIC DNA]</scope>
    <source>
        <strain evidence="9 10">DCY110</strain>
    </source>
</reference>
<protein>
    <recommendedName>
        <fullName evidence="7">TRAP transporter large permease protein</fullName>
    </recommendedName>
</protein>
<comment type="function">
    <text evidence="7">Part of the tripartite ATP-independent periplasmic (TRAP) transport system.</text>
</comment>
<accession>A0A1P8K0Y7</accession>
<evidence type="ECO:0000313" key="9">
    <source>
        <dbReference type="EMBL" id="APW39662.1"/>
    </source>
</evidence>
<evidence type="ECO:0000256" key="2">
    <source>
        <dbReference type="ARBA" id="ARBA00022475"/>
    </source>
</evidence>
<feature type="transmembrane region" description="Helical" evidence="7">
    <location>
        <begin position="396"/>
        <end position="418"/>
    </location>
</feature>
<keyword evidence="7" id="KW-0813">Transport</keyword>
<feature type="transmembrane region" description="Helical" evidence="7">
    <location>
        <begin position="270"/>
        <end position="292"/>
    </location>
</feature>
<name>A0A1P8K0Y7_9BURK</name>
<feature type="transmembrane region" description="Helical" evidence="7">
    <location>
        <begin position="12"/>
        <end position="34"/>
    </location>
</feature>